<keyword evidence="1" id="KW-0732">Signal</keyword>
<feature type="signal peptide" evidence="1">
    <location>
        <begin position="1"/>
        <end position="20"/>
    </location>
</feature>
<protein>
    <recommendedName>
        <fullName evidence="4">Secreted protein</fullName>
    </recommendedName>
</protein>
<accession>A0A1Y5SLB7</accession>
<organism evidence="2 3">
    <name type="scientific">Palleronia marisminoris</name>
    <dbReference type="NCBI Taxonomy" id="315423"/>
    <lineage>
        <taxon>Bacteria</taxon>
        <taxon>Pseudomonadati</taxon>
        <taxon>Pseudomonadota</taxon>
        <taxon>Alphaproteobacteria</taxon>
        <taxon>Rhodobacterales</taxon>
        <taxon>Roseobacteraceae</taxon>
        <taxon>Palleronia</taxon>
    </lineage>
</organism>
<evidence type="ECO:0000313" key="2">
    <source>
        <dbReference type="EMBL" id="SLN43057.1"/>
    </source>
</evidence>
<evidence type="ECO:0000256" key="1">
    <source>
        <dbReference type="SAM" id="SignalP"/>
    </source>
</evidence>
<gene>
    <name evidence="2" type="ORF">PAM7066_01877</name>
</gene>
<dbReference type="STRING" id="315423.SAMN04488020_104254"/>
<reference evidence="2 3" key="1">
    <citation type="submission" date="2017-03" db="EMBL/GenBank/DDBJ databases">
        <authorList>
            <person name="Afonso C.L."/>
            <person name="Miller P.J."/>
            <person name="Scott M.A."/>
            <person name="Spackman E."/>
            <person name="Goraichik I."/>
            <person name="Dimitrov K.M."/>
            <person name="Suarez D.L."/>
            <person name="Swayne D.E."/>
        </authorList>
    </citation>
    <scope>NUCLEOTIDE SEQUENCE [LARGE SCALE GENOMIC DNA]</scope>
    <source>
        <strain evidence="2 3">CECT 7066</strain>
    </source>
</reference>
<proteinExistence type="predicted"/>
<evidence type="ECO:0008006" key="4">
    <source>
        <dbReference type="Google" id="ProtNLM"/>
    </source>
</evidence>
<keyword evidence="3" id="KW-1185">Reference proteome</keyword>
<evidence type="ECO:0000313" key="3">
    <source>
        <dbReference type="Proteomes" id="UP000193870"/>
    </source>
</evidence>
<dbReference type="AlphaFoldDB" id="A0A1Y5SLB7"/>
<dbReference type="EMBL" id="FWFV01000004">
    <property type="protein sequence ID" value="SLN43057.1"/>
    <property type="molecule type" value="Genomic_DNA"/>
</dbReference>
<feature type="chain" id="PRO_5010995324" description="Secreted protein" evidence="1">
    <location>
        <begin position="21"/>
        <end position="87"/>
    </location>
</feature>
<name>A0A1Y5SLB7_9RHOB</name>
<sequence>MKRIATLTAAALIAAPAAFAEQHMVEDEGMTMMQQRLQDALADCNVDVEEEDMMNLTLAQVSGIIIQSGSEESNQDKCQNIEALIQD</sequence>
<dbReference type="Proteomes" id="UP000193870">
    <property type="component" value="Unassembled WGS sequence"/>
</dbReference>